<accession>A0A4R3MGA5</accession>
<dbReference type="InterPro" id="IPR009922">
    <property type="entry name" value="DUF1457"/>
</dbReference>
<sequence>MSGTQEDTRHGDGVTLRHAISQFLYSYWNRLRGDRPAPLRREIEPADIGPVLSDTFILEVAADDCYPYRLAGTRVCAAFGRELKGENWLDGWSARDREALATLMRTISHDAAGASVEIDGGNGRGQSAPFEFLLLPLVNRGQGYTRILGALAPLDPPYWLGATPLVETTVTALHLIWPHRNDPFREDRAAHPVFDRKIPLRRRRHLALYEGGLE</sequence>
<keyword evidence="2" id="KW-1185">Reference proteome</keyword>
<evidence type="ECO:0000313" key="1">
    <source>
        <dbReference type="EMBL" id="TCT12641.1"/>
    </source>
</evidence>
<evidence type="ECO:0008006" key="3">
    <source>
        <dbReference type="Google" id="ProtNLM"/>
    </source>
</evidence>
<dbReference type="PIRSF" id="PIRSF031878">
    <property type="entry name" value="UCP031878"/>
    <property type="match status" value="1"/>
</dbReference>
<name>A0A4R3MGA5_9HYPH</name>
<comment type="caution">
    <text evidence="1">The sequence shown here is derived from an EMBL/GenBank/DDBJ whole genome shotgun (WGS) entry which is preliminary data.</text>
</comment>
<evidence type="ECO:0000313" key="2">
    <source>
        <dbReference type="Proteomes" id="UP000295678"/>
    </source>
</evidence>
<organism evidence="1 2">
    <name type="scientific">Tepidamorphus gemmatus</name>
    <dbReference type="NCBI Taxonomy" id="747076"/>
    <lineage>
        <taxon>Bacteria</taxon>
        <taxon>Pseudomonadati</taxon>
        <taxon>Pseudomonadota</taxon>
        <taxon>Alphaproteobacteria</taxon>
        <taxon>Hyphomicrobiales</taxon>
        <taxon>Tepidamorphaceae</taxon>
        <taxon>Tepidamorphus</taxon>
    </lineage>
</organism>
<dbReference type="Proteomes" id="UP000295678">
    <property type="component" value="Unassembled WGS sequence"/>
</dbReference>
<protein>
    <recommendedName>
        <fullName evidence="3">PAS domain-containing protein</fullName>
    </recommendedName>
</protein>
<proteinExistence type="predicted"/>
<dbReference type="Pfam" id="PF07310">
    <property type="entry name" value="PAS_5"/>
    <property type="match status" value="1"/>
</dbReference>
<gene>
    <name evidence="1" type="ORF">EDC22_102326</name>
</gene>
<reference evidence="1 2" key="1">
    <citation type="submission" date="2019-03" db="EMBL/GenBank/DDBJ databases">
        <title>Genomic Encyclopedia of Type Strains, Phase IV (KMG-IV): sequencing the most valuable type-strain genomes for metagenomic binning, comparative biology and taxonomic classification.</title>
        <authorList>
            <person name="Goeker M."/>
        </authorList>
    </citation>
    <scope>NUCLEOTIDE SEQUENCE [LARGE SCALE GENOMIC DNA]</scope>
    <source>
        <strain evidence="1 2">DSM 19345</strain>
    </source>
</reference>
<dbReference type="EMBL" id="SMAK01000002">
    <property type="protein sequence ID" value="TCT12641.1"/>
    <property type="molecule type" value="Genomic_DNA"/>
</dbReference>
<dbReference type="AlphaFoldDB" id="A0A4R3MGA5"/>